<organism evidence="1 2">
    <name type="scientific">Tetranychus urticae</name>
    <name type="common">Two-spotted spider mite</name>
    <dbReference type="NCBI Taxonomy" id="32264"/>
    <lineage>
        <taxon>Eukaryota</taxon>
        <taxon>Metazoa</taxon>
        <taxon>Ecdysozoa</taxon>
        <taxon>Arthropoda</taxon>
        <taxon>Chelicerata</taxon>
        <taxon>Arachnida</taxon>
        <taxon>Acari</taxon>
        <taxon>Acariformes</taxon>
        <taxon>Trombidiformes</taxon>
        <taxon>Prostigmata</taxon>
        <taxon>Eleutherengona</taxon>
        <taxon>Raphignathae</taxon>
        <taxon>Tetranychoidea</taxon>
        <taxon>Tetranychidae</taxon>
        <taxon>Tetranychus</taxon>
    </lineage>
</organism>
<evidence type="ECO:0000313" key="1">
    <source>
        <dbReference type="EnsemblMetazoa" id="tetur02g01820.1"/>
    </source>
</evidence>
<accession>T1JUQ7</accession>
<evidence type="ECO:0000313" key="2">
    <source>
        <dbReference type="Proteomes" id="UP000015104"/>
    </source>
</evidence>
<dbReference type="EMBL" id="CAEY01000780">
    <property type="status" value="NOT_ANNOTATED_CDS"/>
    <property type="molecule type" value="Genomic_DNA"/>
</dbReference>
<name>T1JUQ7_TETUR</name>
<sequence>MHRWAKELQIFNNIQQYQFKIYKSQINEMINGGNILMLKAFPLDIIAAHFTYLIL</sequence>
<dbReference type="AlphaFoldDB" id="T1JUQ7"/>
<dbReference type="EnsemblMetazoa" id="tetur02g01820.1">
    <property type="protein sequence ID" value="tetur02g01820.1"/>
    <property type="gene ID" value="tetur02g01820"/>
</dbReference>
<protein>
    <submittedName>
        <fullName evidence="1">Uncharacterized protein</fullName>
    </submittedName>
</protein>
<reference evidence="2" key="1">
    <citation type="submission" date="2011-08" db="EMBL/GenBank/DDBJ databases">
        <authorList>
            <person name="Rombauts S."/>
        </authorList>
    </citation>
    <scope>NUCLEOTIDE SEQUENCE</scope>
    <source>
        <strain evidence="2">London</strain>
    </source>
</reference>
<dbReference type="Proteomes" id="UP000015104">
    <property type="component" value="Unassembled WGS sequence"/>
</dbReference>
<proteinExistence type="predicted"/>
<reference evidence="1" key="2">
    <citation type="submission" date="2015-06" db="UniProtKB">
        <authorList>
            <consortium name="EnsemblMetazoa"/>
        </authorList>
    </citation>
    <scope>IDENTIFICATION</scope>
</reference>
<dbReference type="HOGENOM" id="CLU_3034924_0_0_1"/>
<keyword evidence="2" id="KW-1185">Reference proteome</keyword>